<dbReference type="SUPFAM" id="SSF117892">
    <property type="entry name" value="Band 7/SPFH domain"/>
    <property type="match status" value="1"/>
</dbReference>
<evidence type="ECO:0000256" key="1">
    <source>
        <dbReference type="ARBA" id="ARBA00008164"/>
    </source>
</evidence>
<dbReference type="InterPro" id="IPR036013">
    <property type="entry name" value="Band_7/SPFH_dom_sf"/>
</dbReference>
<evidence type="ECO:0000313" key="4">
    <source>
        <dbReference type="Proteomes" id="UP000741282"/>
    </source>
</evidence>
<dbReference type="GO" id="GO:0005886">
    <property type="term" value="C:plasma membrane"/>
    <property type="evidence" value="ECO:0007669"/>
    <property type="project" value="InterPro"/>
</dbReference>
<dbReference type="FunFam" id="3.30.479.30:FF:000004">
    <property type="entry name" value="Putative membrane protease family, stomatin"/>
    <property type="match status" value="1"/>
</dbReference>
<accession>A0A955I2C2</accession>
<dbReference type="EMBL" id="JAGQLN010000004">
    <property type="protein sequence ID" value="MCA9376581.1"/>
    <property type="molecule type" value="Genomic_DNA"/>
</dbReference>
<dbReference type="Gene3D" id="3.30.479.30">
    <property type="entry name" value="Band 7 domain"/>
    <property type="match status" value="1"/>
</dbReference>
<dbReference type="Gene3D" id="6.10.250.2090">
    <property type="match status" value="1"/>
</dbReference>
<protein>
    <submittedName>
        <fullName evidence="3">Slipin family protein</fullName>
    </submittedName>
</protein>
<comment type="caution">
    <text evidence="3">The sequence shown here is derived from an EMBL/GenBank/DDBJ whole genome shotgun (WGS) entry which is preliminary data.</text>
</comment>
<gene>
    <name evidence="3" type="ORF">KC685_01530</name>
</gene>
<dbReference type="CDD" id="cd08826">
    <property type="entry name" value="SPFH_eoslipins_u1"/>
    <property type="match status" value="1"/>
</dbReference>
<dbReference type="InterPro" id="IPR043202">
    <property type="entry name" value="Band-7_stomatin-like"/>
</dbReference>
<comment type="similarity">
    <text evidence="1">Belongs to the band 7/mec-2 family.</text>
</comment>
<dbReference type="InterPro" id="IPR001107">
    <property type="entry name" value="Band_7"/>
</dbReference>
<dbReference type="Proteomes" id="UP000741282">
    <property type="component" value="Unassembled WGS sequence"/>
</dbReference>
<reference evidence="3" key="1">
    <citation type="submission" date="2020-04" db="EMBL/GenBank/DDBJ databases">
        <authorList>
            <person name="Zhang T."/>
        </authorList>
    </citation>
    <scope>NUCLEOTIDE SEQUENCE</scope>
    <source>
        <strain evidence="3">HKST-UBA17</strain>
    </source>
</reference>
<sequence>MLLTNIRQINEYQRGILFVMGKYKRVVNSGWTFIIPIFQSMKIVDVRTKTIDLADQGGMTADNVSVKIGAVVFFKIVDASRAVLEVENYQWAISQLAETTMRTAVGEVELNKLLSGRDEVANNIEAIIESKATDWGLHIIGVELKDIVLPDDMKRTMAKQAEAEREKLSVITKAEGELIAAENLSKAAEMMSKSPGALHLRTLSTLNDLSSDQSNTVIFAIPIEVLRAFEKVGSGSNLSLDDMATKISGMIKGATNK</sequence>
<dbReference type="PANTHER" id="PTHR10264">
    <property type="entry name" value="BAND 7 PROTEIN-RELATED"/>
    <property type="match status" value="1"/>
</dbReference>
<dbReference type="Pfam" id="PF01145">
    <property type="entry name" value="Band_7"/>
    <property type="match status" value="1"/>
</dbReference>
<dbReference type="InterPro" id="IPR001972">
    <property type="entry name" value="Stomatin_HflK_fam"/>
</dbReference>
<reference evidence="3" key="2">
    <citation type="journal article" date="2021" name="Microbiome">
        <title>Successional dynamics and alternative stable states in a saline activated sludge microbial community over 9 years.</title>
        <authorList>
            <person name="Wang Y."/>
            <person name="Ye J."/>
            <person name="Ju F."/>
            <person name="Liu L."/>
            <person name="Boyd J.A."/>
            <person name="Deng Y."/>
            <person name="Parks D.H."/>
            <person name="Jiang X."/>
            <person name="Yin X."/>
            <person name="Woodcroft B.J."/>
            <person name="Tyson G.W."/>
            <person name="Hugenholtz P."/>
            <person name="Polz M.F."/>
            <person name="Zhang T."/>
        </authorList>
    </citation>
    <scope>NUCLEOTIDE SEQUENCE</scope>
    <source>
        <strain evidence="3">HKST-UBA17</strain>
    </source>
</reference>
<evidence type="ECO:0000259" key="2">
    <source>
        <dbReference type="SMART" id="SM00244"/>
    </source>
</evidence>
<feature type="domain" description="Band 7" evidence="2">
    <location>
        <begin position="4"/>
        <end position="161"/>
    </location>
</feature>
<dbReference type="GO" id="GO:0098552">
    <property type="term" value="C:side of membrane"/>
    <property type="evidence" value="ECO:0007669"/>
    <property type="project" value="UniProtKB-ARBA"/>
</dbReference>
<dbReference type="SMART" id="SM00244">
    <property type="entry name" value="PHB"/>
    <property type="match status" value="1"/>
</dbReference>
<proteinExistence type="inferred from homology"/>
<organism evidence="3 4">
    <name type="scientific">Candidatus Dojkabacteria bacterium</name>
    <dbReference type="NCBI Taxonomy" id="2099670"/>
    <lineage>
        <taxon>Bacteria</taxon>
        <taxon>Candidatus Dojkabacteria</taxon>
    </lineage>
</organism>
<evidence type="ECO:0000313" key="3">
    <source>
        <dbReference type="EMBL" id="MCA9376581.1"/>
    </source>
</evidence>
<dbReference type="PRINTS" id="PR00721">
    <property type="entry name" value="STOMATIN"/>
</dbReference>
<name>A0A955I2C2_9BACT</name>
<dbReference type="AlphaFoldDB" id="A0A955I2C2"/>
<dbReference type="PANTHER" id="PTHR10264:SF19">
    <property type="entry name" value="AT06885P-RELATED"/>
    <property type="match status" value="1"/>
</dbReference>